<dbReference type="EMBL" id="MF432184">
    <property type="protein sequence ID" value="ASW15796.1"/>
    <property type="molecule type" value="mRNA"/>
</dbReference>
<name>A0A286RMW0_MYTGA</name>
<feature type="region of interest" description="Disordered" evidence="1">
    <location>
        <begin position="30"/>
        <end position="50"/>
    </location>
</feature>
<feature type="chain" id="PRO_5012109089" evidence="2">
    <location>
        <begin position="24"/>
        <end position="112"/>
    </location>
</feature>
<evidence type="ECO:0000313" key="3">
    <source>
        <dbReference type="EMBL" id="ASW15796.1"/>
    </source>
</evidence>
<sequence length="112" mass="13130">MKGVLLLSMTIFIALCMIDVCEGWPRFPKPRKPTYPGPTYPGPTWPRPTWRRSATIDTEHKRATLNDDNQDEDIANEELQDEHLDERYVDMNDEDVMGDIDQRYMNDPEEDD</sequence>
<feature type="signal peptide" evidence="2">
    <location>
        <begin position="1"/>
        <end position="23"/>
    </location>
</feature>
<protein>
    <submittedName>
        <fullName evidence="3">Myticalin D5</fullName>
    </submittedName>
</protein>
<organism evidence="3">
    <name type="scientific">Mytilus galloprovincialis</name>
    <name type="common">Mediterranean mussel</name>
    <dbReference type="NCBI Taxonomy" id="29158"/>
    <lineage>
        <taxon>Eukaryota</taxon>
        <taxon>Metazoa</taxon>
        <taxon>Spiralia</taxon>
        <taxon>Lophotrochozoa</taxon>
        <taxon>Mollusca</taxon>
        <taxon>Bivalvia</taxon>
        <taxon>Autobranchia</taxon>
        <taxon>Pteriomorphia</taxon>
        <taxon>Mytilida</taxon>
        <taxon>Mytiloidea</taxon>
        <taxon>Mytilidae</taxon>
        <taxon>Mytilinae</taxon>
        <taxon>Mytilus</taxon>
    </lineage>
</organism>
<feature type="compositionally biased region" description="Pro residues" evidence="1">
    <location>
        <begin position="33"/>
        <end position="46"/>
    </location>
</feature>
<proteinExistence type="evidence at transcript level"/>
<keyword evidence="2" id="KW-0732">Signal</keyword>
<feature type="region of interest" description="Disordered" evidence="1">
    <location>
        <begin position="91"/>
        <end position="112"/>
    </location>
</feature>
<evidence type="ECO:0000256" key="1">
    <source>
        <dbReference type="SAM" id="MobiDB-lite"/>
    </source>
</evidence>
<evidence type="ECO:0000256" key="2">
    <source>
        <dbReference type="SAM" id="SignalP"/>
    </source>
</evidence>
<accession>A0A286RMW0</accession>
<reference evidence="3" key="1">
    <citation type="journal article" date="2017" name="Mar. Drugs">
        <title>Myticalins: A Novel Multigenic Family of Linear, Cationic Antimicrobial Peptides from Marine Mussels (Mytilus spp.).</title>
        <authorList>
            <person name="Leoni G."/>
            <person name="De Poli A."/>
            <person name="Mardirossian M."/>
            <person name="Gambato S."/>
            <person name="Florian F."/>
            <person name="Venier P."/>
            <person name="Wilson D.N."/>
            <person name="Tossi A."/>
            <person name="Pallavicini A."/>
            <person name="Gerdol M."/>
        </authorList>
    </citation>
    <scope>NUCLEOTIDE SEQUENCE</scope>
</reference>
<dbReference type="AlphaFoldDB" id="A0A286RMW0"/>